<dbReference type="AlphaFoldDB" id="A0A9E7JBG3"/>
<keyword evidence="3" id="KW-1185">Reference proteome</keyword>
<evidence type="ECO:0000256" key="1">
    <source>
        <dbReference type="SAM" id="MobiDB-lite"/>
    </source>
</evidence>
<organism evidence="2 3">
    <name type="scientific">Musa troglodytarum</name>
    <name type="common">fe'i banana</name>
    <dbReference type="NCBI Taxonomy" id="320322"/>
    <lineage>
        <taxon>Eukaryota</taxon>
        <taxon>Viridiplantae</taxon>
        <taxon>Streptophyta</taxon>
        <taxon>Embryophyta</taxon>
        <taxon>Tracheophyta</taxon>
        <taxon>Spermatophyta</taxon>
        <taxon>Magnoliopsida</taxon>
        <taxon>Liliopsida</taxon>
        <taxon>Zingiberales</taxon>
        <taxon>Musaceae</taxon>
        <taxon>Musa</taxon>
    </lineage>
</organism>
<name>A0A9E7JBG3_9LILI</name>
<protein>
    <submittedName>
        <fullName evidence="2">Uncharacterized protein</fullName>
    </submittedName>
</protein>
<dbReference type="OrthoDB" id="783687at2759"/>
<dbReference type="PANTHER" id="PTHR33735:SF10">
    <property type="entry name" value="EXPRESSED PROTEIN"/>
    <property type="match status" value="1"/>
</dbReference>
<dbReference type="EMBL" id="CP097502">
    <property type="protein sequence ID" value="URD75043.1"/>
    <property type="molecule type" value="Genomic_DNA"/>
</dbReference>
<dbReference type="PANTHER" id="PTHR33735">
    <property type="entry name" value="EXPRESSED PROTEIN"/>
    <property type="match status" value="1"/>
</dbReference>
<gene>
    <name evidence="2" type="ORF">MUK42_09267</name>
</gene>
<evidence type="ECO:0000313" key="2">
    <source>
        <dbReference type="EMBL" id="URD75043.1"/>
    </source>
</evidence>
<reference evidence="2" key="1">
    <citation type="submission" date="2022-05" db="EMBL/GenBank/DDBJ databases">
        <title>The Musa troglodytarum L. genome provides insights into the mechanism of non-climacteric behaviour and enrichment of carotenoids.</title>
        <authorList>
            <person name="Wang J."/>
        </authorList>
    </citation>
    <scope>NUCLEOTIDE SEQUENCE</scope>
    <source>
        <tissue evidence="2">Leaf</tissue>
    </source>
</reference>
<accession>A0A9E7JBG3</accession>
<proteinExistence type="predicted"/>
<evidence type="ECO:0000313" key="3">
    <source>
        <dbReference type="Proteomes" id="UP001055439"/>
    </source>
</evidence>
<dbReference type="Proteomes" id="UP001055439">
    <property type="component" value="Chromosome 1"/>
</dbReference>
<feature type="region of interest" description="Disordered" evidence="1">
    <location>
        <begin position="87"/>
        <end position="109"/>
    </location>
</feature>
<sequence length="238" mass="26847">MHHMNCSRTPIKSISKRLLSPHRIGPPVCGSSNMSMIRSLASFYRRKDHLLGQHGPRSHGIIVWRTQGPATLLNQERRNHCTKMYVHSESSTDADVRQPSSHRPPPRSPLSTWARWALGSMLTLILPFWVKKWRTLLRIEGEVEMVADAVEEVFEVVEKVATVVEKVSSEVAERLPEEGKLKDAVLSIEHVSREAAQDAHLANDIIHKVDEVKQEVELLVESVVDAGKVDDGKEGHRK</sequence>